<name>A0A7W8BUK8_9ACTN</name>
<dbReference type="Proteomes" id="UP000568022">
    <property type="component" value="Unassembled WGS sequence"/>
</dbReference>
<keyword evidence="2" id="KW-1185">Reference proteome</keyword>
<comment type="caution">
    <text evidence="1">The sequence shown here is derived from an EMBL/GenBank/DDBJ whole genome shotgun (WGS) entry which is preliminary data.</text>
</comment>
<proteinExistence type="predicted"/>
<organism evidence="1 2">
    <name type="scientific">Streptomyces griseoloalbus</name>
    <dbReference type="NCBI Taxonomy" id="67303"/>
    <lineage>
        <taxon>Bacteria</taxon>
        <taxon>Bacillati</taxon>
        <taxon>Actinomycetota</taxon>
        <taxon>Actinomycetes</taxon>
        <taxon>Kitasatosporales</taxon>
        <taxon>Streptomycetaceae</taxon>
        <taxon>Streptomyces</taxon>
    </lineage>
</organism>
<evidence type="ECO:0000313" key="2">
    <source>
        <dbReference type="Proteomes" id="UP000568022"/>
    </source>
</evidence>
<reference evidence="1 2" key="1">
    <citation type="submission" date="2020-08" db="EMBL/GenBank/DDBJ databases">
        <title>Genomic Encyclopedia of Type Strains, Phase III (KMG-III): the genomes of soil and plant-associated and newly described type strains.</title>
        <authorList>
            <person name="Whitman W."/>
        </authorList>
    </citation>
    <scope>NUCLEOTIDE SEQUENCE [LARGE SCALE GENOMIC DNA]</scope>
    <source>
        <strain evidence="1 2">CECT 3226</strain>
    </source>
</reference>
<sequence length="76" mass="8423">MVDVVRVMEALAEQGVTVLFKADAERMRDGVRPWTFVANGAPFHDDLLVRTDAASVEACLKICLPQLRDRGLVIPE</sequence>
<dbReference type="EMBL" id="JACHJE010000013">
    <property type="protein sequence ID" value="MBB5128413.1"/>
    <property type="molecule type" value="Genomic_DNA"/>
</dbReference>
<gene>
    <name evidence="1" type="ORF">FHS32_005188</name>
</gene>
<dbReference type="AlphaFoldDB" id="A0A7W8BUK8"/>
<protein>
    <submittedName>
        <fullName evidence="1">Uncharacterized protein</fullName>
    </submittedName>
</protein>
<evidence type="ECO:0000313" key="1">
    <source>
        <dbReference type="EMBL" id="MBB5128413.1"/>
    </source>
</evidence>
<accession>A0A7W8BUK8</accession>